<reference evidence="1" key="1">
    <citation type="submission" date="2023-07" db="EMBL/GenBank/DDBJ databases">
        <authorList>
            <person name="Xia Y."/>
        </authorList>
    </citation>
    <scope>NUCLEOTIDE SEQUENCE</scope>
    <source>
        <strain evidence="1">E</strain>
    </source>
</reference>
<name>A0AA96IY11_9VIRU</name>
<organism evidence="1">
    <name type="scientific">Marseillevirus sp</name>
    <dbReference type="NCBI Taxonomy" id="2809551"/>
    <lineage>
        <taxon>Viruses</taxon>
        <taxon>Varidnaviria</taxon>
        <taxon>Bamfordvirae</taxon>
        <taxon>Nucleocytoviricota</taxon>
        <taxon>Megaviricetes</taxon>
        <taxon>Pimascovirales</taxon>
        <taxon>Pimascovirales incertae sedis</taxon>
        <taxon>Marseilleviridae</taxon>
        <taxon>Marseillevirus</taxon>
    </lineage>
</organism>
<dbReference type="EMBL" id="OR343189">
    <property type="protein sequence ID" value="WNL50248.1"/>
    <property type="molecule type" value="Genomic_DNA"/>
</dbReference>
<sequence length="77" mass="8988">MSCQSQKNEYGLCGERKCRDCFPKSLGNTIISLFWGERNYLFAHEVSKETNDIFWFEKDEEEFQATVTGFITSFIVS</sequence>
<protein>
    <submittedName>
        <fullName evidence="1">Uncharacterized protein</fullName>
    </submittedName>
</protein>
<evidence type="ECO:0000313" key="1">
    <source>
        <dbReference type="EMBL" id="WNL50248.1"/>
    </source>
</evidence>
<accession>A0AA96IY11</accession>
<proteinExistence type="predicted"/>
<gene>
    <name evidence="1" type="ORF">MarDSR_209</name>
</gene>